<evidence type="ECO:0000313" key="1">
    <source>
        <dbReference type="EMBL" id="KAI5667186.1"/>
    </source>
</evidence>
<organism evidence="1 2">
    <name type="scientific">Catharanthus roseus</name>
    <name type="common">Madagascar periwinkle</name>
    <name type="synonym">Vinca rosea</name>
    <dbReference type="NCBI Taxonomy" id="4058"/>
    <lineage>
        <taxon>Eukaryota</taxon>
        <taxon>Viridiplantae</taxon>
        <taxon>Streptophyta</taxon>
        <taxon>Embryophyta</taxon>
        <taxon>Tracheophyta</taxon>
        <taxon>Spermatophyta</taxon>
        <taxon>Magnoliopsida</taxon>
        <taxon>eudicotyledons</taxon>
        <taxon>Gunneridae</taxon>
        <taxon>Pentapetalae</taxon>
        <taxon>asterids</taxon>
        <taxon>lamiids</taxon>
        <taxon>Gentianales</taxon>
        <taxon>Apocynaceae</taxon>
        <taxon>Rauvolfioideae</taxon>
        <taxon>Vinceae</taxon>
        <taxon>Catharanthinae</taxon>
        <taxon>Catharanthus</taxon>
    </lineage>
</organism>
<accession>A0ACC0B3E8</accession>
<dbReference type="Proteomes" id="UP001060085">
    <property type="component" value="Linkage Group LG04"/>
</dbReference>
<protein>
    <submittedName>
        <fullName evidence="1">Uncharacterized protein</fullName>
    </submittedName>
</protein>
<proteinExistence type="predicted"/>
<dbReference type="EMBL" id="CM044704">
    <property type="protein sequence ID" value="KAI5667186.1"/>
    <property type="molecule type" value="Genomic_DNA"/>
</dbReference>
<name>A0ACC0B3E8_CATRO</name>
<comment type="caution">
    <text evidence="1">The sequence shown here is derived from an EMBL/GenBank/DDBJ whole genome shotgun (WGS) entry which is preliminary data.</text>
</comment>
<keyword evidence="2" id="KW-1185">Reference proteome</keyword>
<evidence type="ECO:0000313" key="2">
    <source>
        <dbReference type="Proteomes" id="UP001060085"/>
    </source>
</evidence>
<sequence length="987" mass="107928">MPFTCCIVVLLLIKLAVGNSDIDALLELKKGIQDPSGKVLPSWDTNSLASDGCPKDWYGISCTEGSVTSFTLNDMGLVGVFNFPAISQLKMLHNLSITNNQFSGSITGELGMVTALAYLDLSRNLFNGTVPSELIGLKSLVVLNLSMNRIEGKIPSGFTALKQLKYLDIHSNGFSGDVMQLLGQLGSVEYVDLSSNTFSGPLDLGLGSSHFISSLVYLNISHNELIGELFAHDGMPYFDNLEVFDATNNHFIGNVPSFNFIVSLRVLKLGSNQLTGALPEALLLESSMVLSELDLSHNLLEGPVGSISSVALKNLNLSSNRLSGPLPAKVGHCAVIDLSNNLLSGNLSRIQSWGNYVEIIDLSSNSLNGNLPDQTSQFLRLSSLRISNNSLEGSLPPILSTYPELEIIDFSLNHFSGSLLPSLFNSTRLTDVNMSFNKFTGNISIETLAGRNVSLVSLDLSHNALTGLLPLELSEFRNLEYLDLSNNYFEGDIPSDLPDELVGFNVSNNNLSGSVPKNLEHFPLSSFRPGNSFLIIQSESSSSASSSNLNIRNHGSHMKSTIKSALIASVVGGACTVTLLTIMLYCKFHHKEEKQSSKGNIEKKASDPLSISRIECGHEPGNSSSVVLGQKDLHHPEPREKNEFIAFPWSMKSSSTTSPSRHQDLPDYPSPLKVCSPDKLAGDLHIFDSSLKFTADELSCAPAEIVGTSCHGKLYKAVLSSGHVLAVKWLKEGIAKGRKEFAREARKLGNIRHPNLVSLQGYYWGPKDHEKLLISNYIYAPSLAVYLYDKDSRKLPPLSLGERLKISLDVARCLNFLHNESSIPHGNLKSTNIMIETCNLNALVTDYSLHRIMTSAGTAEQVLNAGALGYRPPEFASTSRPCPSLKSDVYAFGVILLEILTGRNSAEIVPEKNEVVDLTEWVRMLAVDNRSTECFDRLIFSKQERPLKVLDSMLRVALRCILPADERPDIKMVFEDLSLIVSEHILR</sequence>
<gene>
    <name evidence="1" type="ORF">M9H77_17039</name>
</gene>
<reference evidence="2" key="1">
    <citation type="journal article" date="2023" name="Nat. Plants">
        <title>Single-cell RNA sequencing provides a high-resolution roadmap for understanding the multicellular compartmentation of specialized metabolism.</title>
        <authorList>
            <person name="Sun S."/>
            <person name="Shen X."/>
            <person name="Li Y."/>
            <person name="Li Y."/>
            <person name="Wang S."/>
            <person name="Li R."/>
            <person name="Zhang H."/>
            <person name="Shen G."/>
            <person name="Guo B."/>
            <person name="Wei J."/>
            <person name="Xu J."/>
            <person name="St-Pierre B."/>
            <person name="Chen S."/>
            <person name="Sun C."/>
        </authorList>
    </citation>
    <scope>NUCLEOTIDE SEQUENCE [LARGE SCALE GENOMIC DNA]</scope>
</reference>